<dbReference type="AlphaFoldDB" id="D0SB97"/>
<evidence type="ECO:0000259" key="1">
    <source>
        <dbReference type="Pfam" id="PF08937"/>
    </source>
</evidence>
<dbReference type="InterPro" id="IPR015032">
    <property type="entry name" value="ThsB__TIR-like_domain"/>
</dbReference>
<name>D0SB97_ACIJO</name>
<protein>
    <recommendedName>
        <fullName evidence="1">Thoeris protein ThsB TIR-like domain-containing protein</fullName>
    </recommendedName>
</protein>
<evidence type="ECO:0000313" key="3">
    <source>
        <dbReference type="Proteomes" id="UP000012047"/>
    </source>
</evidence>
<dbReference type="RefSeq" id="WP_005400335.1">
    <property type="nucleotide sequence ID" value="NZ_GG704965.1"/>
</dbReference>
<proteinExistence type="predicted"/>
<dbReference type="eggNOG" id="ENOG5030DRP">
    <property type="taxonomic scope" value="Bacteria"/>
</dbReference>
<dbReference type="Proteomes" id="UP000012047">
    <property type="component" value="Unassembled WGS sequence"/>
</dbReference>
<dbReference type="EMBL" id="GG704965">
    <property type="protein sequence ID" value="EEY96429.1"/>
    <property type="molecule type" value="Genomic_DNA"/>
</dbReference>
<dbReference type="Gene3D" id="3.40.50.11200">
    <property type="match status" value="1"/>
</dbReference>
<feature type="domain" description="Thoeris protein ThsB TIR-like" evidence="1">
    <location>
        <begin position="7"/>
        <end position="106"/>
    </location>
</feature>
<dbReference type="HOGENOM" id="CLU_115337_0_0_6"/>
<sequence>MNKHKVFISYHHHLDQDYKDYLEELNEEHQIFINQSVKLGEIDDSLSTETIREKIRDEYLQDSSVLILLVGLETKNRKHIDWEIYSSMRDSKKNKKSGILVINLPTINCKYYTAAHGKGEKSLYPSTTWVSINDREEYEQRYPYMSDRIIDNLLTHKSFISVINWDDIVNNPEKLRYLIDLTFQDKDKAEYDLSRPMKGKNSSNNSTNSIFQNLFQMEP</sequence>
<organism evidence="2 3">
    <name type="scientific">Acinetobacter johnsonii SH046</name>
    <dbReference type="NCBI Taxonomy" id="575586"/>
    <lineage>
        <taxon>Bacteria</taxon>
        <taxon>Pseudomonadati</taxon>
        <taxon>Pseudomonadota</taxon>
        <taxon>Gammaproteobacteria</taxon>
        <taxon>Moraxellales</taxon>
        <taxon>Moraxellaceae</taxon>
        <taxon>Acinetobacter</taxon>
    </lineage>
</organism>
<gene>
    <name evidence="2" type="ORF">HMPREF0016_01120</name>
</gene>
<dbReference type="Pfam" id="PF08937">
    <property type="entry name" value="ThsB_TIR"/>
    <property type="match status" value="1"/>
</dbReference>
<accession>D0SB97</accession>
<reference evidence="3" key="1">
    <citation type="journal article" date="2012" name="PLoS ONE">
        <title>The success of Acinetobacter species; genetic, metabolic and virulence attributes.</title>
        <authorList>
            <person name="Peleg A.Y."/>
            <person name="de Breij A."/>
            <person name="Adams M.D."/>
            <person name="Cerqueira G.M."/>
            <person name="Mocali S."/>
            <person name="Galardini M."/>
            <person name="Nibbering P.H."/>
            <person name="Earl A.M."/>
            <person name="Ward D.V."/>
            <person name="Paterson D.L."/>
            <person name="Seifert H."/>
            <person name="Dijkshoorn L."/>
        </authorList>
    </citation>
    <scope>NUCLEOTIDE SEQUENCE [LARGE SCALE GENOMIC DNA]</scope>
    <source>
        <strain evidence="3">SH046</strain>
    </source>
</reference>
<evidence type="ECO:0000313" key="2">
    <source>
        <dbReference type="EMBL" id="EEY96429.1"/>
    </source>
</evidence>